<dbReference type="HOGENOM" id="CLU_2567431_0_0_7"/>
<comment type="caution">
    <text evidence="2">The sequence shown here is derived from an EMBL/GenBank/DDBJ whole genome shotgun (WGS) entry which is preliminary data.</text>
</comment>
<reference evidence="2 3" key="1">
    <citation type="submission" date="2013-06" db="EMBL/GenBank/DDBJ databases">
        <title>The Genome Sequence of Campylobacter ureolyticus ACS-301-V-SCH3B.</title>
        <authorList>
            <consortium name="The Broad Institute Genomics Platform"/>
            <person name="Earl A."/>
            <person name="Ward D."/>
            <person name="Feldgarden M."/>
            <person name="Gevers D."/>
            <person name="Saerens B."/>
            <person name="Vaneechoutte M."/>
            <person name="Walker B."/>
            <person name="Young S."/>
            <person name="Zeng Q."/>
            <person name="Gargeya S."/>
            <person name="Fitzgerald M."/>
            <person name="Haas B."/>
            <person name="Abouelleil A."/>
            <person name="Allen A.W."/>
            <person name="Alvarado L."/>
            <person name="Arachchi H.M."/>
            <person name="Berlin A.M."/>
            <person name="Chapman S.B."/>
            <person name="Gainer-Dewar J."/>
            <person name="Goldberg J."/>
            <person name="Griggs A."/>
            <person name="Gujja S."/>
            <person name="Hansen M."/>
            <person name="Howarth C."/>
            <person name="Imamovic A."/>
            <person name="Ireland A."/>
            <person name="Larimer J."/>
            <person name="McCowan C."/>
            <person name="Murphy C."/>
            <person name="Pearson M."/>
            <person name="Poon T.W."/>
            <person name="Priest M."/>
            <person name="Roberts A."/>
            <person name="Saif S."/>
            <person name="Shea T."/>
            <person name="Sisk P."/>
            <person name="Sykes S."/>
            <person name="Wortman J."/>
            <person name="Nusbaum C."/>
            <person name="Birren B."/>
        </authorList>
    </citation>
    <scope>NUCLEOTIDE SEQUENCE [LARGE SCALE GENOMIC DNA]</scope>
    <source>
        <strain evidence="2 3">ACS-301-V-Sch3b</strain>
    </source>
</reference>
<protein>
    <recommendedName>
        <fullName evidence="4">Periplasmic protein</fullName>
    </recommendedName>
</protein>
<evidence type="ECO:0008006" key="4">
    <source>
        <dbReference type="Google" id="ProtNLM"/>
    </source>
</evidence>
<gene>
    <name evidence="2" type="ORF">HMPREF9309_01198</name>
</gene>
<dbReference type="PATRIC" id="fig|883165.3.peg.1214"/>
<accession>S3XRE3</accession>
<keyword evidence="3" id="KW-1185">Reference proteome</keyword>
<dbReference type="AlphaFoldDB" id="S3XRE3"/>
<name>S3XRE3_9BACT</name>
<keyword evidence="1" id="KW-0732">Signal</keyword>
<sequence>MKKIILLFCAVFLTQIFANQTCKADKIINLNEIFGKSCKINDENETKFSSDNENLNTKISKTDEKISFKDINKTDKNDLLD</sequence>
<dbReference type="Proteomes" id="UP000014539">
    <property type="component" value="Unassembled WGS sequence"/>
</dbReference>
<organism evidence="2 3">
    <name type="scientific">Campylobacter ureolyticus ACS-301-V-Sch3b</name>
    <dbReference type="NCBI Taxonomy" id="883165"/>
    <lineage>
        <taxon>Bacteria</taxon>
        <taxon>Pseudomonadati</taxon>
        <taxon>Campylobacterota</taxon>
        <taxon>Epsilonproteobacteria</taxon>
        <taxon>Campylobacterales</taxon>
        <taxon>Campylobacteraceae</taxon>
        <taxon>Campylobacter</taxon>
    </lineage>
</organism>
<proteinExistence type="predicted"/>
<evidence type="ECO:0000256" key="1">
    <source>
        <dbReference type="SAM" id="SignalP"/>
    </source>
</evidence>
<dbReference type="EMBL" id="AGYD01000011">
    <property type="protein sequence ID" value="EPH07943.1"/>
    <property type="molecule type" value="Genomic_DNA"/>
</dbReference>
<evidence type="ECO:0000313" key="2">
    <source>
        <dbReference type="EMBL" id="EPH07943.1"/>
    </source>
</evidence>
<dbReference type="RefSeq" id="WP_016647053.1">
    <property type="nucleotide sequence ID" value="NZ_KE340327.1"/>
</dbReference>
<feature type="chain" id="PRO_5004513757" description="Periplasmic protein" evidence="1">
    <location>
        <begin position="19"/>
        <end position="81"/>
    </location>
</feature>
<evidence type="ECO:0000313" key="3">
    <source>
        <dbReference type="Proteomes" id="UP000014539"/>
    </source>
</evidence>
<feature type="signal peptide" evidence="1">
    <location>
        <begin position="1"/>
        <end position="18"/>
    </location>
</feature>